<dbReference type="Pfam" id="PF00356">
    <property type="entry name" value="LacI"/>
    <property type="match status" value="1"/>
</dbReference>
<dbReference type="AlphaFoldDB" id="A0A1L8U2J6"/>
<keyword evidence="3" id="KW-0804">Transcription</keyword>
<dbReference type="PANTHER" id="PTHR30146:SF105">
    <property type="entry name" value="CATABOLITE CONTROL PROTEIN B"/>
    <property type="match status" value="1"/>
</dbReference>
<reference evidence="7 11" key="2">
    <citation type="submission" date="2019-04" db="EMBL/GenBank/DDBJ databases">
        <title>Step-wise assembly of the neonatal virome modulated by breast feeding.</title>
        <authorList>
            <person name="Liang G."/>
            <person name="Bushman F."/>
        </authorList>
    </citation>
    <scope>NUCLEOTIDE SEQUENCE [LARGE SCALE GENOMIC DNA]</scope>
    <source>
        <strain evidence="7 11">E3404</strain>
    </source>
</reference>
<dbReference type="Proteomes" id="UP000439965">
    <property type="component" value="Unassembled WGS sequence"/>
</dbReference>
<evidence type="ECO:0000313" key="13">
    <source>
        <dbReference type="Proteomes" id="UP001241571"/>
    </source>
</evidence>
<evidence type="ECO:0000313" key="5">
    <source>
        <dbReference type="EMBL" id="MDL4936060.1"/>
    </source>
</evidence>
<protein>
    <submittedName>
        <fullName evidence="5">LacI family DNA-binding transcriptional regulator</fullName>
    </submittedName>
    <submittedName>
        <fullName evidence="9">LacI family transcriptional regulator</fullName>
    </submittedName>
</protein>
<accession>A0A1L8U2J6</accession>
<dbReference type="SUPFAM" id="SSF47413">
    <property type="entry name" value="lambda repressor-like DNA-binding domains"/>
    <property type="match status" value="1"/>
</dbReference>
<dbReference type="EMBL" id="JASUBT010000006">
    <property type="protein sequence ID" value="MDL4936060.1"/>
    <property type="molecule type" value="Genomic_DNA"/>
</dbReference>
<dbReference type="CDD" id="cd06286">
    <property type="entry name" value="PBP1_CcpB-like"/>
    <property type="match status" value="1"/>
</dbReference>
<dbReference type="OrthoDB" id="9798934at2"/>
<dbReference type="RefSeq" id="WP_005471706.1">
    <property type="nucleotide sequence ID" value="NZ_BSYC01000002.1"/>
</dbReference>
<sequence length="311" mass="35399">MANIRDIAKLTGYSVSTISRVINNNPYVDEQKRQEILRVMEQVNYIPNHTARVLSSGKTKNIGVILPFVNHPYFDILLSGITASAFSRGYKVTLLPTRYEPEMEEKYLQEFAAKGFDALIITSRANPLEKLLPYRAYGRIVFCEKIDSVQDGCTYIDREQSIREVFAYLKENGIERIGITLGRSRKLSSNSKITVRLCQEYFPAFTEELIFWDCLTEEDGREAAAFFADKNVQAIFTNGDQVAAGIKLASSSERLLIGRDNLFISEVLQLSTIDYHLHECGEMALKLAIQEEQGSIRIPYTFIKRRGLEHT</sequence>
<dbReference type="Proteomes" id="UP000516696">
    <property type="component" value="Chromosome"/>
</dbReference>
<evidence type="ECO:0000259" key="4">
    <source>
        <dbReference type="PROSITE" id="PS50932"/>
    </source>
</evidence>
<dbReference type="GO" id="GO:0003700">
    <property type="term" value="F:DNA-binding transcription factor activity"/>
    <property type="evidence" value="ECO:0007669"/>
    <property type="project" value="TreeGrafter"/>
</dbReference>
<evidence type="ECO:0000256" key="2">
    <source>
        <dbReference type="ARBA" id="ARBA00023125"/>
    </source>
</evidence>
<dbReference type="Pfam" id="PF00532">
    <property type="entry name" value="Peripla_BP_1"/>
    <property type="match status" value="1"/>
</dbReference>
<reference evidence="8 12" key="3">
    <citation type="submission" date="2020-03" db="EMBL/GenBank/DDBJ databases">
        <title>Characterization of ganglioside-mimicking enterococci.</title>
        <authorList>
            <person name="Patry R.T."/>
            <person name="Nothaft H."/>
            <person name="Bridger R."/>
            <person name="Shajahan A."/>
            <person name="Huynh S."/>
            <person name="Sanchez S."/>
            <person name="Azadi P."/>
            <person name="Cooper K."/>
            <person name="Miller W.G."/>
            <person name="Parker C.T."/>
            <person name="Wells L."/>
            <person name="Szymanski C.M."/>
        </authorList>
    </citation>
    <scope>NUCLEOTIDE SEQUENCE [LARGE SCALE GENOMIC DNA]</scope>
    <source>
        <strain evidence="8 12">EGM181</strain>
    </source>
</reference>
<reference evidence="6" key="4">
    <citation type="submission" date="2023-03" db="EMBL/GenBank/DDBJ databases">
        <authorList>
            <person name="Shen W."/>
            <person name="Cai J."/>
        </authorList>
    </citation>
    <scope>NUCLEOTIDE SEQUENCE</scope>
    <source>
        <strain evidence="6">K69-2</strain>
    </source>
</reference>
<dbReference type="EMBL" id="CP050485">
    <property type="protein sequence ID" value="QOG26446.1"/>
    <property type="molecule type" value="Genomic_DNA"/>
</dbReference>
<evidence type="ECO:0000313" key="6">
    <source>
        <dbReference type="EMBL" id="MDT2690198.1"/>
    </source>
</evidence>
<dbReference type="PANTHER" id="PTHR30146">
    <property type="entry name" value="LACI-RELATED TRANSCRIPTIONAL REPRESSOR"/>
    <property type="match status" value="1"/>
</dbReference>
<dbReference type="Gene3D" id="3.40.50.2300">
    <property type="match status" value="2"/>
</dbReference>
<dbReference type="EMBL" id="JARPZN010000004">
    <property type="protein sequence ID" value="MDT2690198.1"/>
    <property type="molecule type" value="Genomic_DNA"/>
</dbReference>
<keyword evidence="1" id="KW-0805">Transcription regulation</keyword>
<evidence type="ECO:0000313" key="10">
    <source>
        <dbReference type="Proteomes" id="UP000254807"/>
    </source>
</evidence>
<proteinExistence type="predicted"/>
<evidence type="ECO:0000313" key="9">
    <source>
        <dbReference type="EMBL" id="STD83340.1"/>
    </source>
</evidence>
<evidence type="ECO:0000256" key="1">
    <source>
        <dbReference type="ARBA" id="ARBA00023015"/>
    </source>
</evidence>
<dbReference type="Proteomes" id="UP001241571">
    <property type="component" value="Unassembled WGS sequence"/>
</dbReference>
<organism evidence="5 13">
    <name type="scientific">Enterococcus gallinarum</name>
    <dbReference type="NCBI Taxonomy" id="1353"/>
    <lineage>
        <taxon>Bacteria</taxon>
        <taxon>Bacillati</taxon>
        <taxon>Bacillota</taxon>
        <taxon>Bacilli</taxon>
        <taxon>Lactobacillales</taxon>
        <taxon>Enterococcaceae</taxon>
        <taxon>Enterococcus</taxon>
    </lineage>
</organism>
<evidence type="ECO:0000256" key="3">
    <source>
        <dbReference type="ARBA" id="ARBA00023163"/>
    </source>
</evidence>
<evidence type="ECO:0000313" key="7">
    <source>
        <dbReference type="EMBL" id="MXS24970.1"/>
    </source>
</evidence>
<dbReference type="EMBL" id="UFYW01000001">
    <property type="protein sequence ID" value="STD83340.1"/>
    <property type="molecule type" value="Genomic_DNA"/>
</dbReference>
<gene>
    <name evidence="9" type="primary">ccpB_1</name>
    <name evidence="8" type="ORF">EGM181_03835</name>
    <name evidence="7" type="ORF">GTI89_02615</name>
    <name evidence="9" type="ORF">NCTC12360_01804</name>
    <name evidence="6" type="ORF">P7E30_08265</name>
    <name evidence="5" type="ORF">QRX88_10065</name>
</gene>
<dbReference type="SUPFAM" id="SSF53822">
    <property type="entry name" value="Periplasmic binding protein-like I"/>
    <property type="match status" value="1"/>
</dbReference>
<feature type="domain" description="HTH lacI-type" evidence="4">
    <location>
        <begin position="2"/>
        <end position="56"/>
    </location>
</feature>
<dbReference type="Proteomes" id="UP001183682">
    <property type="component" value="Unassembled WGS sequence"/>
</dbReference>
<dbReference type="InterPro" id="IPR000843">
    <property type="entry name" value="HTH_LacI"/>
</dbReference>
<name>A0A1L8U2J6_ENTGA</name>
<dbReference type="SMART" id="SM00354">
    <property type="entry name" value="HTH_LACI"/>
    <property type="match status" value="1"/>
</dbReference>
<keyword evidence="10" id="KW-1185">Reference proteome</keyword>
<dbReference type="EMBL" id="WVTI01000002">
    <property type="protein sequence ID" value="MXS24970.1"/>
    <property type="molecule type" value="Genomic_DNA"/>
</dbReference>
<dbReference type="Gene3D" id="1.10.260.40">
    <property type="entry name" value="lambda repressor-like DNA-binding domains"/>
    <property type="match status" value="1"/>
</dbReference>
<evidence type="ECO:0000313" key="12">
    <source>
        <dbReference type="Proteomes" id="UP000516696"/>
    </source>
</evidence>
<dbReference type="PROSITE" id="PS50932">
    <property type="entry name" value="HTH_LACI_2"/>
    <property type="match status" value="1"/>
</dbReference>
<dbReference type="InterPro" id="IPR028082">
    <property type="entry name" value="Peripla_BP_I"/>
</dbReference>
<evidence type="ECO:0000313" key="11">
    <source>
        <dbReference type="Proteomes" id="UP000439965"/>
    </source>
</evidence>
<dbReference type="GO" id="GO:0000976">
    <property type="term" value="F:transcription cis-regulatory region binding"/>
    <property type="evidence" value="ECO:0007669"/>
    <property type="project" value="TreeGrafter"/>
</dbReference>
<dbReference type="GeneID" id="93225335"/>
<dbReference type="CDD" id="cd01392">
    <property type="entry name" value="HTH_LacI"/>
    <property type="match status" value="1"/>
</dbReference>
<keyword evidence="2 5" id="KW-0238">DNA-binding</keyword>
<dbReference type="Proteomes" id="UP000254807">
    <property type="component" value="Unassembled WGS sequence"/>
</dbReference>
<evidence type="ECO:0000313" key="8">
    <source>
        <dbReference type="EMBL" id="QOG26446.1"/>
    </source>
</evidence>
<dbReference type="InterPro" id="IPR010982">
    <property type="entry name" value="Lambda_DNA-bd_dom_sf"/>
</dbReference>
<reference evidence="5 13" key="5">
    <citation type="submission" date="2023-06" db="EMBL/GenBank/DDBJ databases">
        <title>Acute promotion of culturable opportunistic pathogens and persistent increase of antibiotic resistance following antibiotic exposure in mouse gut microbiota.</title>
        <authorList>
            <person name="Li L."/>
            <person name="Wang B."/>
            <person name="Sun Y."/>
            <person name="Wang M."/>
            <person name="Xu H."/>
        </authorList>
    </citation>
    <scope>NUCLEOTIDE SEQUENCE [LARGE SCALE GENOMIC DNA]</scope>
    <source>
        <strain evidence="5 13">CRI2_2</strain>
    </source>
</reference>
<reference evidence="9 10" key="1">
    <citation type="submission" date="2018-06" db="EMBL/GenBank/DDBJ databases">
        <authorList>
            <consortium name="Pathogen Informatics"/>
            <person name="Doyle S."/>
        </authorList>
    </citation>
    <scope>NUCLEOTIDE SEQUENCE [LARGE SCALE GENOMIC DNA]</scope>
    <source>
        <strain evidence="9 10">NCTC12360</strain>
    </source>
</reference>
<dbReference type="InterPro" id="IPR001761">
    <property type="entry name" value="Peripla_BP/Lac1_sug-bd_dom"/>
</dbReference>